<sequence length="319" mass="35898">MNRLFSLCILITLFASFPSHAQFWFLGQNGKNAAPKNPFKAHSSFSFGAGSSTYLGDISPAMTLMDVGGKTLRWNAGVQYTRHFKKHFSIQGSFTYIRIAADDNYFDPAGRFEPSYGRNLHFRTDMQELSLIGIYEILGNEENLPKRRTLSPYVYLGLSGLYFNPTARAKAIYDIDPLSTVPPIQQGWIDLKDKQTEAVDYSKITGAVPFGFGLRYKLNQSFDIGFDFGYRIAFSDYLDDVSDNRVNVPAVTSLITDPSSEWYAANTLVDRRPYLLQAAQGNTSGNPPLIAKGSDQYFTTQIRLIYHLKNKIDCPPLPR</sequence>
<gene>
    <name evidence="2" type="ORF">PQG43_10865</name>
</gene>
<accession>A0ABT6BLL0</accession>
<dbReference type="RefSeq" id="WP_276344656.1">
    <property type="nucleotide sequence ID" value="NZ_JARJOW010000007.1"/>
</dbReference>
<feature type="chain" id="PRO_5046351164" evidence="1">
    <location>
        <begin position="22"/>
        <end position="319"/>
    </location>
</feature>
<feature type="signal peptide" evidence="1">
    <location>
        <begin position="1"/>
        <end position="21"/>
    </location>
</feature>
<protein>
    <submittedName>
        <fullName evidence="2">Outer membrane beta-barrel protein</fullName>
    </submittedName>
</protein>
<dbReference type="InterPro" id="IPR011250">
    <property type="entry name" value="OMP/PagP_B-barrel"/>
</dbReference>
<organism evidence="2 3">
    <name type="scientific">Aquirufa aurantiipilula</name>
    <dbReference type="NCBI Taxonomy" id="2696561"/>
    <lineage>
        <taxon>Bacteria</taxon>
        <taxon>Pseudomonadati</taxon>
        <taxon>Bacteroidota</taxon>
        <taxon>Cytophagia</taxon>
        <taxon>Cytophagales</taxon>
        <taxon>Flectobacillaceae</taxon>
        <taxon>Aquirufa</taxon>
    </lineage>
</organism>
<dbReference type="Proteomes" id="UP001321344">
    <property type="component" value="Unassembled WGS sequence"/>
</dbReference>
<evidence type="ECO:0000313" key="2">
    <source>
        <dbReference type="EMBL" id="MDF5691367.1"/>
    </source>
</evidence>
<dbReference type="Gene3D" id="2.40.160.20">
    <property type="match status" value="1"/>
</dbReference>
<evidence type="ECO:0000313" key="3">
    <source>
        <dbReference type="Proteomes" id="UP001321344"/>
    </source>
</evidence>
<comment type="caution">
    <text evidence="2">The sequence shown here is derived from an EMBL/GenBank/DDBJ whole genome shotgun (WGS) entry which is preliminary data.</text>
</comment>
<keyword evidence="3" id="KW-1185">Reference proteome</keyword>
<reference evidence="2 3" key="1">
    <citation type="submission" date="2023-03" db="EMBL/GenBank/DDBJ databases">
        <title>Genome sequencing of Aquirufa.</title>
        <authorList>
            <person name="Pitt A."/>
            <person name="Hahn M.W."/>
        </authorList>
    </citation>
    <scope>NUCLEOTIDE SEQUENCE [LARGE SCALE GENOMIC DNA]</scope>
    <source>
        <strain evidence="2 3">WAEICH-18A</strain>
    </source>
</reference>
<name>A0ABT6BLL0_9BACT</name>
<dbReference type="SUPFAM" id="SSF56925">
    <property type="entry name" value="OMPA-like"/>
    <property type="match status" value="1"/>
</dbReference>
<keyword evidence="1" id="KW-0732">Signal</keyword>
<dbReference type="EMBL" id="JARJOW010000007">
    <property type="protein sequence ID" value="MDF5691367.1"/>
    <property type="molecule type" value="Genomic_DNA"/>
</dbReference>
<evidence type="ECO:0000256" key="1">
    <source>
        <dbReference type="SAM" id="SignalP"/>
    </source>
</evidence>
<proteinExistence type="predicted"/>